<accession>A0A5C3MQI7</accession>
<proteinExistence type="predicted"/>
<dbReference type="EMBL" id="ML213525">
    <property type="protein sequence ID" value="TFK47220.1"/>
    <property type="molecule type" value="Genomic_DNA"/>
</dbReference>
<sequence length="150" mass="17021">MERVRSEMANRVSTLPVLNGSLAPLSLQNDIVTVRWNNLRRMDKIAKSCDHAVGVPETTSMAWSVVRWDDEEIGQRFQAFPAELWPVGGCYLLRLPIKWTALSWARLLHCIVFAWIRVLPAPVLCPPRALTSSCRRRSAWPTALVEASRI</sequence>
<organism evidence="1 2">
    <name type="scientific">Heliocybe sulcata</name>
    <dbReference type="NCBI Taxonomy" id="5364"/>
    <lineage>
        <taxon>Eukaryota</taxon>
        <taxon>Fungi</taxon>
        <taxon>Dikarya</taxon>
        <taxon>Basidiomycota</taxon>
        <taxon>Agaricomycotina</taxon>
        <taxon>Agaricomycetes</taxon>
        <taxon>Gloeophyllales</taxon>
        <taxon>Gloeophyllaceae</taxon>
        <taxon>Heliocybe</taxon>
    </lineage>
</organism>
<reference evidence="1 2" key="1">
    <citation type="journal article" date="2019" name="Nat. Ecol. Evol.">
        <title>Megaphylogeny resolves global patterns of mushroom evolution.</title>
        <authorList>
            <person name="Varga T."/>
            <person name="Krizsan K."/>
            <person name="Foldi C."/>
            <person name="Dima B."/>
            <person name="Sanchez-Garcia M."/>
            <person name="Sanchez-Ramirez S."/>
            <person name="Szollosi G.J."/>
            <person name="Szarkandi J.G."/>
            <person name="Papp V."/>
            <person name="Albert L."/>
            <person name="Andreopoulos W."/>
            <person name="Angelini C."/>
            <person name="Antonin V."/>
            <person name="Barry K.W."/>
            <person name="Bougher N.L."/>
            <person name="Buchanan P."/>
            <person name="Buyck B."/>
            <person name="Bense V."/>
            <person name="Catcheside P."/>
            <person name="Chovatia M."/>
            <person name="Cooper J."/>
            <person name="Damon W."/>
            <person name="Desjardin D."/>
            <person name="Finy P."/>
            <person name="Geml J."/>
            <person name="Haridas S."/>
            <person name="Hughes K."/>
            <person name="Justo A."/>
            <person name="Karasinski D."/>
            <person name="Kautmanova I."/>
            <person name="Kiss B."/>
            <person name="Kocsube S."/>
            <person name="Kotiranta H."/>
            <person name="LaButti K.M."/>
            <person name="Lechner B.E."/>
            <person name="Liimatainen K."/>
            <person name="Lipzen A."/>
            <person name="Lukacs Z."/>
            <person name="Mihaltcheva S."/>
            <person name="Morgado L.N."/>
            <person name="Niskanen T."/>
            <person name="Noordeloos M.E."/>
            <person name="Ohm R.A."/>
            <person name="Ortiz-Santana B."/>
            <person name="Ovrebo C."/>
            <person name="Racz N."/>
            <person name="Riley R."/>
            <person name="Savchenko A."/>
            <person name="Shiryaev A."/>
            <person name="Soop K."/>
            <person name="Spirin V."/>
            <person name="Szebenyi C."/>
            <person name="Tomsovsky M."/>
            <person name="Tulloss R.E."/>
            <person name="Uehling J."/>
            <person name="Grigoriev I.V."/>
            <person name="Vagvolgyi C."/>
            <person name="Papp T."/>
            <person name="Martin F.M."/>
            <person name="Miettinen O."/>
            <person name="Hibbett D.S."/>
            <person name="Nagy L.G."/>
        </authorList>
    </citation>
    <scope>NUCLEOTIDE SEQUENCE [LARGE SCALE GENOMIC DNA]</scope>
    <source>
        <strain evidence="1 2">OMC1185</strain>
    </source>
</reference>
<dbReference type="Proteomes" id="UP000305948">
    <property type="component" value="Unassembled WGS sequence"/>
</dbReference>
<name>A0A5C3MQI7_9AGAM</name>
<dbReference type="AlphaFoldDB" id="A0A5C3MQI7"/>
<gene>
    <name evidence="1" type="ORF">OE88DRAFT_826005</name>
</gene>
<evidence type="ECO:0000313" key="1">
    <source>
        <dbReference type="EMBL" id="TFK47220.1"/>
    </source>
</evidence>
<protein>
    <submittedName>
        <fullName evidence="1">Uncharacterized protein</fullName>
    </submittedName>
</protein>
<evidence type="ECO:0000313" key="2">
    <source>
        <dbReference type="Proteomes" id="UP000305948"/>
    </source>
</evidence>
<keyword evidence="2" id="KW-1185">Reference proteome</keyword>